<feature type="region of interest" description="Disordered" evidence="1">
    <location>
        <begin position="1"/>
        <end position="22"/>
    </location>
</feature>
<dbReference type="Pfam" id="PF13679">
    <property type="entry name" value="Methyltransf_32"/>
    <property type="match status" value="1"/>
</dbReference>
<dbReference type="OMA" id="CHAMINI"/>
<sequence length="800" mass="92401">MNPKNNKSSEQPPLTRRPLLLPESSSCHHAIVPNNNNEETADPTIVMTTKNIPSSIIFYQLLSFLKKYEQTFNLIKKQRITEQTNHHDSFMNHDHEHSQQQHHQQHAMNDHILHSSSSSLCCTTTTNTTTTPIHPTTCNTYNNTTCNTFTNNNTTFNNEEEKIVDFFIFDHFNTTIPKDEWKEQLLSMSTSELIEMSQYHHVNVRKDSSLNDFVNECKQLMDLIVTSMSGNDDHTNQDSNNNSSSSSINNTNNTNNTNNNNNNNNSNNNNHHFMDGHVNNKRIRRNNKKSLSSNTCLLEKGLNIKKKYEIEILSQLIRNLSKQYHINSICDIGGGQGYLTQKILIDQELEKWNSNNNHLNINSNNPSSNINTNNNHLNINSNNSNYSSNLNSNHISQISHIYTIDCNHYLTQNATKRIKMIRRVLNNQLLRRESIDSSLKTDKCNDHHSSCEYKAITSHLSFTLNDEEFSKIVQELELTLSNENTSNNNTNYRNTNSINNNNSTSNNNTNTNNNTNNITNGYSMNSLRNDNGHDSGHEQLHHPHNDRRLVLIGLHTCGSLASSMIKLFLASNKCHAMINIGCCYHKLCEGQSFPLSSSFYQQPTSQFTPIYLSNLGKSMACLNPYIWNSKDLKSCQEQFRLKSYRYAFQYLLYQWMGYDAIKNLIIRQPSRTNSIVSFGRFTFYTLQNLLQDYPELKNHEIFSSLSFMNNQELFEKTYNDYYSKEFQPCPHTDIVKKVEACWFFRSLIGPLLECYILLDRLIYLQMQQEIPLETAYLKRIFDPSLSPRGFVLVAVKKIIQ</sequence>
<dbReference type="RefSeq" id="XP_044564631.1">
    <property type="nucleotide sequence ID" value="XM_044701037.1"/>
</dbReference>
<feature type="domain" description="Methyltransferase" evidence="2">
    <location>
        <begin position="452"/>
        <end position="588"/>
    </location>
</feature>
<dbReference type="PANTHER" id="PTHR12496:SF0">
    <property type="entry name" value="METHYLTRANSFERASE DOMAIN-CONTAINING PROTEIN"/>
    <property type="match status" value="1"/>
</dbReference>
<keyword evidence="4" id="KW-1185">Reference proteome</keyword>
<feature type="region of interest" description="Disordered" evidence="1">
    <location>
        <begin position="88"/>
        <end position="108"/>
    </location>
</feature>
<feature type="compositionally biased region" description="Low complexity" evidence="1">
    <location>
        <begin position="483"/>
        <end position="520"/>
    </location>
</feature>
<feature type="compositionally biased region" description="Basic and acidic residues" evidence="1">
    <location>
        <begin position="88"/>
        <end position="99"/>
    </location>
</feature>
<dbReference type="AlphaFoldDB" id="A0A6A5C1Z1"/>
<dbReference type="VEuPathDB" id="AmoebaDB:FDP41_001071"/>
<feature type="compositionally biased region" description="Basic and acidic residues" evidence="1">
    <location>
        <begin position="530"/>
        <end position="542"/>
    </location>
</feature>
<protein>
    <recommendedName>
        <fullName evidence="2">Methyltransferase domain-containing protein</fullName>
    </recommendedName>
</protein>
<proteinExistence type="predicted"/>
<feature type="region of interest" description="Disordered" evidence="1">
    <location>
        <begin position="228"/>
        <end position="276"/>
    </location>
</feature>
<gene>
    <name evidence="3" type="ORF">FDP41_001071</name>
</gene>
<dbReference type="VEuPathDB" id="AmoebaDB:NF0012900"/>
<feature type="compositionally biased region" description="Polar residues" evidence="1">
    <location>
        <begin position="1"/>
        <end position="11"/>
    </location>
</feature>
<dbReference type="EMBL" id="VFQX01000022">
    <property type="protein sequence ID" value="KAF0979918.1"/>
    <property type="molecule type" value="Genomic_DNA"/>
</dbReference>
<feature type="compositionally biased region" description="Low complexity" evidence="1">
    <location>
        <begin position="239"/>
        <end position="270"/>
    </location>
</feature>
<evidence type="ECO:0000313" key="3">
    <source>
        <dbReference type="EMBL" id="KAF0979918.1"/>
    </source>
</evidence>
<dbReference type="InterPro" id="IPR025714">
    <property type="entry name" value="Methyltranfer_dom"/>
</dbReference>
<accession>A0A6A5C1Z1</accession>
<dbReference type="InterPro" id="IPR052220">
    <property type="entry name" value="METTL25"/>
</dbReference>
<evidence type="ECO:0000256" key="1">
    <source>
        <dbReference type="SAM" id="MobiDB-lite"/>
    </source>
</evidence>
<dbReference type="PANTHER" id="PTHR12496">
    <property type="entry name" value="CGI-41 METHYLTRANSFERASE"/>
    <property type="match status" value="1"/>
</dbReference>
<evidence type="ECO:0000259" key="2">
    <source>
        <dbReference type="Pfam" id="PF13679"/>
    </source>
</evidence>
<comment type="caution">
    <text evidence="3">The sequence shown here is derived from an EMBL/GenBank/DDBJ whole genome shotgun (WGS) entry which is preliminary data.</text>
</comment>
<reference evidence="3 4" key="1">
    <citation type="journal article" date="2019" name="Sci. Rep.">
        <title>Nanopore sequencing improves the draft genome of the human pathogenic amoeba Naegleria fowleri.</title>
        <authorList>
            <person name="Liechti N."/>
            <person name="Schurch N."/>
            <person name="Bruggmann R."/>
            <person name="Wittwer M."/>
        </authorList>
    </citation>
    <scope>NUCLEOTIDE SEQUENCE [LARGE SCALE GENOMIC DNA]</scope>
    <source>
        <strain evidence="3 4">ATCC 30894</strain>
    </source>
</reference>
<feature type="region of interest" description="Disordered" evidence="1">
    <location>
        <begin position="483"/>
        <end position="542"/>
    </location>
</feature>
<organism evidence="3 4">
    <name type="scientific">Naegleria fowleri</name>
    <name type="common">Brain eating amoeba</name>
    <dbReference type="NCBI Taxonomy" id="5763"/>
    <lineage>
        <taxon>Eukaryota</taxon>
        <taxon>Discoba</taxon>
        <taxon>Heterolobosea</taxon>
        <taxon>Tetramitia</taxon>
        <taxon>Eutetramitia</taxon>
        <taxon>Vahlkampfiidae</taxon>
        <taxon>Naegleria</taxon>
    </lineage>
</organism>
<dbReference type="GeneID" id="68108289"/>
<name>A0A6A5C1Z1_NAEFO</name>
<dbReference type="Proteomes" id="UP000444721">
    <property type="component" value="Unassembled WGS sequence"/>
</dbReference>
<evidence type="ECO:0000313" key="4">
    <source>
        <dbReference type="Proteomes" id="UP000444721"/>
    </source>
</evidence>
<dbReference type="VEuPathDB" id="AmoebaDB:NfTy_049580"/>
<feature type="compositionally biased region" description="Low complexity" evidence="1">
    <location>
        <begin position="12"/>
        <end position="22"/>
    </location>
</feature>
<dbReference type="OrthoDB" id="10258156at2759"/>